<dbReference type="AlphaFoldDB" id="A0A0G3G773"/>
<accession>A0A0G3G773</accession>
<dbReference type="PATRIC" id="fig|106634.4.peg.1675"/>
<name>A0A0G3G773_9GAMM</name>
<dbReference type="EMBL" id="CP011367">
    <property type="protein sequence ID" value="AKJ95342.1"/>
    <property type="molecule type" value="Genomic_DNA"/>
</dbReference>
<gene>
    <name evidence="1" type="ORF">TVD_08200</name>
</gene>
<reference evidence="1 2" key="1">
    <citation type="submission" date="2015-04" db="EMBL/GenBank/DDBJ databases">
        <title>Complete Sequence for the Genome of the Thioalkalivibrio versutus D301.</title>
        <authorList>
            <person name="Mu T."/>
            <person name="Zhou J."/>
            <person name="Xu X."/>
        </authorList>
    </citation>
    <scope>NUCLEOTIDE SEQUENCE [LARGE SCALE GENOMIC DNA]</scope>
    <source>
        <strain evidence="1 2">D301</strain>
    </source>
</reference>
<keyword evidence="2" id="KW-1185">Reference proteome</keyword>
<organism evidence="1 2">
    <name type="scientific">Thioalkalivibrio versutus</name>
    <dbReference type="NCBI Taxonomy" id="106634"/>
    <lineage>
        <taxon>Bacteria</taxon>
        <taxon>Pseudomonadati</taxon>
        <taxon>Pseudomonadota</taxon>
        <taxon>Gammaproteobacteria</taxon>
        <taxon>Chromatiales</taxon>
        <taxon>Ectothiorhodospiraceae</taxon>
        <taxon>Thioalkalivibrio</taxon>
    </lineage>
</organism>
<protein>
    <submittedName>
        <fullName evidence="1">Uncharacterized protein</fullName>
    </submittedName>
</protein>
<dbReference type="KEGG" id="tvr:TVD_08200"/>
<dbReference type="Proteomes" id="UP000064201">
    <property type="component" value="Chromosome"/>
</dbReference>
<evidence type="ECO:0000313" key="2">
    <source>
        <dbReference type="Proteomes" id="UP000064201"/>
    </source>
</evidence>
<evidence type="ECO:0000313" key="1">
    <source>
        <dbReference type="EMBL" id="AKJ95342.1"/>
    </source>
</evidence>
<sequence>MEIHHYSTFDRETVVGGFVDGTVDPGGFVSGTVSGGQVRKNRCVNVQFLIKGHGGRINNSRYMRELASNFVAVFSNGARREGERARVTTPGRIHFGEIQSGSVCFGESDFEIADLVCN</sequence>
<proteinExistence type="predicted"/>